<accession>A0A9P6AYT9</accession>
<gene>
    <name evidence="1" type="ORF">BS47DRAFT_1343126</name>
</gene>
<sequence length="100" mass="11398">MIEKIKSDSLASNDEEESPPLYQLKIITLRTLRSYHRIVWIGIDLACNHIAQVDPMFIMGRQTFIREASSKTHSQPIPAIAQLAAEMPYSVLCGIVYYFL</sequence>
<dbReference type="EMBL" id="MU128960">
    <property type="protein sequence ID" value="KAF9514526.1"/>
    <property type="molecule type" value="Genomic_DNA"/>
</dbReference>
<keyword evidence="2" id="KW-1185">Reference proteome</keyword>
<comment type="caution">
    <text evidence="1">The sequence shown here is derived from an EMBL/GenBank/DDBJ whole genome shotgun (WGS) entry which is preliminary data.</text>
</comment>
<dbReference type="OrthoDB" id="245989at2759"/>
<evidence type="ECO:0000313" key="1">
    <source>
        <dbReference type="EMBL" id="KAF9514526.1"/>
    </source>
</evidence>
<organism evidence="1 2">
    <name type="scientific">Hydnum rufescens UP504</name>
    <dbReference type="NCBI Taxonomy" id="1448309"/>
    <lineage>
        <taxon>Eukaryota</taxon>
        <taxon>Fungi</taxon>
        <taxon>Dikarya</taxon>
        <taxon>Basidiomycota</taxon>
        <taxon>Agaricomycotina</taxon>
        <taxon>Agaricomycetes</taxon>
        <taxon>Cantharellales</taxon>
        <taxon>Hydnaceae</taxon>
        <taxon>Hydnum</taxon>
    </lineage>
</organism>
<dbReference type="AlphaFoldDB" id="A0A9P6AYT9"/>
<proteinExistence type="predicted"/>
<evidence type="ECO:0000313" key="2">
    <source>
        <dbReference type="Proteomes" id="UP000886523"/>
    </source>
</evidence>
<name>A0A9P6AYT9_9AGAM</name>
<protein>
    <submittedName>
        <fullName evidence="1">Uncharacterized protein</fullName>
    </submittedName>
</protein>
<dbReference type="Proteomes" id="UP000886523">
    <property type="component" value="Unassembled WGS sequence"/>
</dbReference>
<reference evidence="1" key="1">
    <citation type="journal article" date="2020" name="Nat. Commun.">
        <title>Large-scale genome sequencing of mycorrhizal fungi provides insights into the early evolution of symbiotic traits.</title>
        <authorList>
            <person name="Miyauchi S."/>
            <person name="Kiss E."/>
            <person name="Kuo A."/>
            <person name="Drula E."/>
            <person name="Kohler A."/>
            <person name="Sanchez-Garcia M."/>
            <person name="Morin E."/>
            <person name="Andreopoulos B."/>
            <person name="Barry K.W."/>
            <person name="Bonito G."/>
            <person name="Buee M."/>
            <person name="Carver A."/>
            <person name="Chen C."/>
            <person name="Cichocki N."/>
            <person name="Clum A."/>
            <person name="Culley D."/>
            <person name="Crous P.W."/>
            <person name="Fauchery L."/>
            <person name="Girlanda M."/>
            <person name="Hayes R.D."/>
            <person name="Keri Z."/>
            <person name="LaButti K."/>
            <person name="Lipzen A."/>
            <person name="Lombard V."/>
            <person name="Magnuson J."/>
            <person name="Maillard F."/>
            <person name="Murat C."/>
            <person name="Nolan M."/>
            <person name="Ohm R.A."/>
            <person name="Pangilinan J."/>
            <person name="Pereira M.F."/>
            <person name="Perotto S."/>
            <person name="Peter M."/>
            <person name="Pfister S."/>
            <person name="Riley R."/>
            <person name="Sitrit Y."/>
            <person name="Stielow J.B."/>
            <person name="Szollosi G."/>
            <person name="Zifcakova L."/>
            <person name="Stursova M."/>
            <person name="Spatafora J.W."/>
            <person name="Tedersoo L."/>
            <person name="Vaario L.M."/>
            <person name="Yamada A."/>
            <person name="Yan M."/>
            <person name="Wang P."/>
            <person name="Xu J."/>
            <person name="Bruns T."/>
            <person name="Baldrian P."/>
            <person name="Vilgalys R."/>
            <person name="Dunand C."/>
            <person name="Henrissat B."/>
            <person name="Grigoriev I.V."/>
            <person name="Hibbett D."/>
            <person name="Nagy L.G."/>
            <person name="Martin F.M."/>
        </authorList>
    </citation>
    <scope>NUCLEOTIDE SEQUENCE</scope>
    <source>
        <strain evidence="1">UP504</strain>
    </source>
</reference>